<accession>A0A139IBX2</accession>
<dbReference type="EMBL" id="LFZO01000161">
    <property type="protein sequence ID" value="KXT12174.1"/>
    <property type="molecule type" value="Genomic_DNA"/>
</dbReference>
<dbReference type="Proteomes" id="UP000073492">
    <property type="component" value="Unassembled WGS sequence"/>
</dbReference>
<proteinExistence type="predicted"/>
<feature type="signal peptide" evidence="1">
    <location>
        <begin position="1"/>
        <end position="20"/>
    </location>
</feature>
<name>A0A139IBX2_9PEZI</name>
<keyword evidence="1" id="KW-0732">Signal</keyword>
<evidence type="ECO:0000313" key="3">
    <source>
        <dbReference type="Proteomes" id="UP000073492"/>
    </source>
</evidence>
<evidence type="ECO:0000313" key="2">
    <source>
        <dbReference type="EMBL" id="KXT12174.1"/>
    </source>
</evidence>
<sequence>MRLVLTFATTIIALASTVSGTLYGDHCDCKGLKDCLASYAIGCVKIEHGGPNCVVQTSDCNDVCNGPGYVYAYKKTKTHNVYAATRLRIPTLKLEFLV</sequence>
<keyword evidence="3" id="KW-1185">Reference proteome</keyword>
<dbReference type="AlphaFoldDB" id="A0A139IBX2"/>
<evidence type="ECO:0000256" key="1">
    <source>
        <dbReference type="SAM" id="SignalP"/>
    </source>
</evidence>
<comment type="caution">
    <text evidence="2">The sequence shown here is derived from an EMBL/GenBank/DDBJ whole genome shotgun (WGS) entry which is preliminary data.</text>
</comment>
<protein>
    <submittedName>
        <fullName evidence="2">Uncharacterized protein</fullName>
    </submittedName>
</protein>
<feature type="chain" id="PRO_5007297313" evidence="1">
    <location>
        <begin position="21"/>
        <end position="98"/>
    </location>
</feature>
<organism evidence="2 3">
    <name type="scientific">Pseudocercospora musae</name>
    <dbReference type="NCBI Taxonomy" id="113226"/>
    <lineage>
        <taxon>Eukaryota</taxon>
        <taxon>Fungi</taxon>
        <taxon>Dikarya</taxon>
        <taxon>Ascomycota</taxon>
        <taxon>Pezizomycotina</taxon>
        <taxon>Dothideomycetes</taxon>
        <taxon>Dothideomycetidae</taxon>
        <taxon>Mycosphaerellales</taxon>
        <taxon>Mycosphaerellaceae</taxon>
        <taxon>Pseudocercospora</taxon>
    </lineage>
</organism>
<reference evidence="2 3" key="1">
    <citation type="submission" date="2015-07" db="EMBL/GenBank/DDBJ databases">
        <title>Comparative genomics of the Sigatoka disease complex on banana suggests a link between parallel evolutionary changes in Pseudocercospora fijiensis and Pseudocercospora eumusae and increased virulence on the banana host.</title>
        <authorList>
            <person name="Chang T.-C."/>
            <person name="Salvucci A."/>
            <person name="Crous P.W."/>
            <person name="Stergiopoulos I."/>
        </authorList>
    </citation>
    <scope>NUCLEOTIDE SEQUENCE [LARGE SCALE GENOMIC DNA]</scope>
    <source>
        <strain evidence="2 3">CBS 116634</strain>
    </source>
</reference>
<gene>
    <name evidence="2" type="ORF">AC579_3110</name>
</gene>
<dbReference type="OrthoDB" id="3637629at2759"/>